<comment type="caution">
    <text evidence="4">The sequence shown here is derived from an EMBL/GenBank/DDBJ whole genome shotgun (WGS) entry which is preliminary data.</text>
</comment>
<keyword evidence="5" id="KW-1185">Reference proteome</keyword>
<accession>A0ABT8JVK7</accession>
<dbReference type="InterPro" id="IPR036388">
    <property type="entry name" value="WH-like_DNA-bd_sf"/>
</dbReference>
<evidence type="ECO:0000313" key="5">
    <source>
        <dbReference type="Proteomes" id="UP001175097"/>
    </source>
</evidence>
<dbReference type="EMBL" id="JAROCC010000010">
    <property type="protein sequence ID" value="MDN4608402.1"/>
    <property type="molecule type" value="Genomic_DNA"/>
</dbReference>
<reference evidence="4" key="1">
    <citation type="submission" date="2023-03" db="EMBL/GenBank/DDBJ databases">
        <title>MT1 and MT2 Draft Genomes of Novel Species.</title>
        <authorList>
            <person name="Venkateswaran K."/>
        </authorList>
    </citation>
    <scope>NUCLEOTIDE SEQUENCE</scope>
    <source>
        <strain evidence="4">F6_3S_P_2</strain>
    </source>
</reference>
<organism evidence="4 5">
    <name type="scientific">Sporosarcina highlanderae</name>
    <dbReference type="NCBI Taxonomy" id="3035916"/>
    <lineage>
        <taxon>Bacteria</taxon>
        <taxon>Bacillati</taxon>
        <taxon>Bacillota</taxon>
        <taxon>Bacilli</taxon>
        <taxon>Bacillales</taxon>
        <taxon>Caryophanaceae</taxon>
        <taxon>Sporosarcina</taxon>
    </lineage>
</organism>
<evidence type="ECO:0000259" key="2">
    <source>
        <dbReference type="Pfam" id="PF18576"/>
    </source>
</evidence>
<feature type="domain" description="YgxA-like substrate binding" evidence="3">
    <location>
        <begin position="119"/>
        <end position="218"/>
    </location>
</feature>
<dbReference type="Pfam" id="PF22339">
    <property type="entry name" value="YgxA-like_sub_bind"/>
    <property type="match status" value="1"/>
</dbReference>
<dbReference type="Gene3D" id="1.10.10.10">
    <property type="entry name" value="Winged helix-like DNA-binding domain superfamily/Winged helix DNA-binding domain"/>
    <property type="match status" value="1"/>
</dbReference>
<evidence type="ECO:0000313" key="4">
    <source>
        <dbReference type="EMBL" id="MDN4608402.1"/>
    </source>
</evidence>
<dbReference type="InterPro" id="IPR043519">
    <property type="entry name" value="NT_sf"/>
</dbReference>
<dbReference type="InterPro" id="IPR041143">
    <property type="entry name" value="YgxA_HTH"/>
</dbReference>
<evidence type="ECO:0000259" key="3">
    <source>
        <dbReference type="Pfam" id="PF22339"/>
    </source>
</evidence>
<feature type="domain" description="Nucleotidyltransferase-like" evidence="1">
    <location>
        <begin position="1"/>
        <end position="118"/>
    </location>
</feature>
<gene>
    <name evidence="4" type="ORF">P5G49_13070</name>
</gene>
<dbReference type="Gene3D" id="1.20.120.330">
    <property type="entry name" value="Nucleotidyltransferases domain 2"/>
    <property type="match status" value="1"/>
</dbReference>
<dbReference type="InterPro" id="IPR054515">
    <property type="entry name" value="YgxA-like_substrate-bd"/>
</dbReference>
<dbReference type="Pfam" id="PF14540">
    <property type="entry name" value="NTF-like"/>
    <property type="match status" value="1"/>
</dbReference>
<protein>
    <submittedName>
        <fullName evidence="4">Nucleotidyltransferase-like protein</fullName>
    </submittedName>
</protein>
<dbReference type="Proteomes" id="UP001175097">
    <property type="component" value="Unassembled WGS sequence"/>
</dbReference>
<proteinExistence type="predicted"/>
<dbReference type="InterPro" id="IPR029348">
    <property type="entry name" value="NTF-like"/>
</dbReference>
<dbReference type="Pfam" id="PF18576">
    <property type="entry name" value="HTH_52"/>
    <property type="match status" value="1"/>
</dbReference>
<dbReference type="RefSeq" id="WP_301244415.1">
    <property type="nucleotide sequence ID" value="NZ_JAROCC010000010.1"/>
</dbReference>
<evidence type="ECO:0000259" key="1">
    <source>
        <dbReference type="Pfam" id="PF14540"/>
    </source>
</evidence>
<dbReference type="Gene3D" id="3.30.460.10">
    <property type="entry name" value="Beta Polymerase, domain 2"/>
    <property type="match status" value="1"/>
</dbReference>
<sequence>MEQVLRPIYQERASSPETLGVILVEKRGTGDPITDTFDEIMLIITSNDETPIYTKHYTDGSGKAAMHVISEKQLRKWLLLGTRRKVVDWLFYGKVFFDRNEFVEGLKKELREYPFYGRKLKMGIELSRLVRVYMEGKMFFEQLNYMDSYHHAIQSLHHLARLTVIEKGYAPEVTVWTQVKKIDPAIYKLYEELIMSEEPIEKRLELLFLASEFFIHNRTFDGARHIMGVMSEKETWTIQELHEHEELRMYSINLEVLIEFLIEKGFIQIVESESKNEYVFHRDYSVGLKQAD</sequence>
<name>A0ABT8JVK7_9BACL</name>
<feature type="domain" description="YgxA-like helix-turn-helix" evidence="2">
    <location>
        <begin position="224"/>
        <end position="286"/>
    </location>
</feature>